<dbReference type="InterPro" id="IPR016148">
    <property type="entry name" value="Pili_assmbl_chaperone_C"/>
</dbReference>
<gene>
    <name evidence="10" type="ORF">BV494_22135</name>
</gene>
<dbReference type="PRINTS" id="PR00969">
    <property type="entry name" value="CHAPERONPILI"/>
</dbReference>
<evidence type="ECO:0000256" key="4">
    <source>
        <dbReference type="ARBA" id="ARBA00022764"/>
    </source>
</evidence>
<comment type="subcellular location">
    <subcellularLocation>
        <location evidence="1 6">Periplasm</location>
    </subcellularLocation>
</comment>
<dbReference type="AlphaFoldDB" id="A0A2L1UXQ7"/>
<keyword evidence="11" id="KW-1185">Reference proteome</keyword>
<evidence type="ECO:0000256" key="2">
    <source>
        <dbReference type="ARBA" id="ARBA00007399"/>
    </source>
</evidence>
<comment type="similarity">
    <text evidence="2 6">Belongs to the periplasmic pilus chaperone family.</text>
</comment>
<evidence type="ECO:0000256" key="1">
    <source>
        <dbReference type="ARBA" id="ARBA00004418"/>
    </source>
</evidence>
<dbReference type="InterPro" id="IPR001829">
    <property type="entry name" value="Pili_assmbl_chaperone_bac"/>
</dbReference>
<feature type="domain" description="Pili assembly chaperone N-terminal" evidence="8">
    <location>
        <begin position="32"/>
        <end position="155"/>
    </location>
</feature>
<geneLocation type="plasmid" evidence="10 11">
    <name>unnamed1</name>
</geneLocation>
<dbReference type="InterPro" id="IPR036316">
    <property type="entry name" value="Pili_assmbl_chap_C_dom_sf"/>
</dbReference>
<keyword evidence="10" id="KW-0614">Plasmid</keyword>
<feature type="chain" id="PRO_5014940972" description="Fimbrial assembly protein" evidence="7">
    <location>
        <begin position="31"/>
        <end position="245"/>
    </location>
</feature>
<name>A0A2L1UXQ7_9GAMM</name>
<evidence type="ECO:0000313" key="10">
    <source>
        <dbReference type="EMBL" id="AVF37628.1"/>
    </source>
</evidence>
<keyword evidence="4" id="KW-0574">Periplasm</keyword>
<protein>
    <recommendedName>
        <fullName evidence="12">Fimbrial assembly protein</fullName>
    </recommendedName>
</protein>
<feature type="domain" description="Pili assembly chaperone C-terminal" evidence="9">
    <location>
        <begin position="182"/>
        <end position="236"/>
    </location>
</feature>
<evidence type="ECO:0008006" key="12">
    <source>
        <dbReference type="Google" id="ProtNLM"/>
    </source>
</evidence>
<evidence type="ECO:0000256" key="6">
    <source>
        <dbReference type="RuleBase" id="RU003918"/>
    </source>
</evidence>
<dbReference type="Pfam" id="PF00345">
    <property type="entry name" value="PapD_N"/>
    <property type="match status" value="1"/>
</dbReference>
<evidence type="ECO:0000259" key="8">
    <source>
        <dbReference type="Pfam" id="PF00345"/>
    </source>
</evidence>
<dbReference type="InterPro" id="IPR013783">
    <property type="entry name" value="Ig-like_fold"/>
</dbReference>
<accession>A0A2L1UXQ7</accession>
<dbReference type="InterPro" id="IPR018046">
    <property type="entry name" value="Pili_assmbl_chaperone_CS"/>
</dbReference>
<dbReference type="InterPro" id="IPR016147">
    <property type="entry name" value="Pili_assmbl_chaperone_N"/>
</dbReference>
<dbReference type="OrthoDB" id="9131059at2"/>
<dbReference type="InterPro" id="IPR050643">
    <property type="entry name" value="Periplasmic_pilus_chap"/>
</dbReference>
<keyword evidence="3 7" id="KW-0732">Signal</keyword>
<dbReference type="Pfam" id="PF02753">
    <property type="entry name" value="PapD_C"/>
    <property type="match status" value="1"/>
</dbReference>
<dbReference type="PANTHER" id="PTHR30251:SF7">
    <property type="entry name" value="FIMBRIAE CHAPARONE"/>
    <property type="match status" value="1"/>
</dbReference>
<dbReference type="Gene3D" id="2.60.40.10">
    <property type="entry name" value="Immunoglobulins"/>
    <property type="match status" value="2"/>
</dbReference>
<dbReference type="SUPFAM" id="SSF49584">
    <property type="entry name" value="Periplasmic chaperone C-domain"/>
    <property type="match status" value="1"/>
</dbReference>
<proteinExistence type="inferred from homology"/>
<evidence type="ECO:0000313" key="11">
    <source>
        <dbReference type="Proteomes" id="UP000239197"/>
    </source>
</evidence>
<dbReference type="PANTHER" id="PTHR30251">
    <property type="entry name" value="PILUS ASSEMBLY CHAPERONE"/>
    <property type="match status" value="1"/>
</dbReference>
<dbReference type="SUPFAM" id="SSF49354">
    <property type="entry name" value="PapD-like"/>
    <property type="match status" value="1"/>
</dbReference>
<dbReference type="PROSITE" id="PS00635">
    <property type="entry name" value="PILI_CHAPERONE"/>
    <property type="match status" value="1"/>
</dbReference>
<evidence type="ECO:0000256" key="5">
    <source>
        <dbReference type="ARBA" id="ARBA00023186"/>
    </source>
</evidence>
<feature type="signal peptide" evidence="7">
    <location>
        <begin position="1"/>
        <end position="30"/>
    </location>
</feature>
<evidence type="ECO:0000256" key="7">
    <source>
        <dbReference type="SAM" id="SignalP"/>
    </source>
</evidence>
<keyword evidence="5 6" id="KW-0143">Chaperone</keyword>
<dbReference type="InterPro" id="IPR008962">
    <property type="entry name" value="PapD-like_sf"/>
</dbReference>
<sequence length="245" mass="27354">MRSYKWWSVFNKVTLAAGIMLCCTAFHAGAVVNAEKTRVVFSSGSIAESLSLVNSEKEPVVVQVWTDNGDPTVNPDKVHTPIVINPPVFKMTPGEIRNIRLLLVSAGSLPQDRESVYWLNIYQIPPNTETQHKGEKRVVLPLKIRMKVFVRPEKVGELKESDAQKLQFSVQQSAAGKTLVMKNPTPWHLTISSLKSGQTAFPNLMLEPFSSQSVDVPKDKVMAPEIDYEVINDNGTRWPNKSNIL</sequence>
<dbReference type="GO" id="GO:0030288">
    <property type="term" value="C:outer membrane-bounded periplasmic space"/>
    <property type="evidence" value="ECO:0007669"/>
    <property type="project" value="InterPro"/>
</dbReference>
<evidence type="ECO:0000259" key="9">
    <source>
        <dbReference type="Pfam" id="PF02753"/>
    </source>
</evidence>
<reference evidence="11" key="1">
    <citation type="submission" date="2017-01" db="EMBL/GenBank/DDBJ databases">
        <title>Genome sequence of Rouxiella sp. ERMR1:05.</title>
        <authorList>
            <person name="Kumar R."/>
            <person name="Singh D."/>
            <person name="Kumar S."/>
        </authorList>
    </citation>
    <scope>NUCLEOTIDE SEQUENCE [LARGE SCALE GENOMIC DNA]</scope>
    <source>
        <strain evidence="11">ERMR1:05</strain>
        <plasmid evidence="11">unnamed1</plasmid>
    </source>
</reference>
<dbReference type="GO" id="GO:0071555">
    <property type="term" value="P:cell wall organization"/>
    <property type="evidence" value="ECO:0007669"/>
    <property type="project" value="InterPro"/>
</dbReference>
<dbReference type="KEGG" id="rox:BV494_22135"/>
<dbReference type="Proteomes" id="UP000239197">
    <property type="component" value="Plasmid unnamed1"/>
</dbReference>
<organism evidence="10 11">
    <name type="scientific">Rahnella sikkimica</name>
    <dbReference type="NCBI Taxonomy" id="1805933"/>
    <lineage>
        <taxon>Bacteria</taxon>
        <taxon>Pseudomonadati</taxon>
        <taxon>Pseudomonadota</taxon>
        <taxon>Gammaproteobacteria</taxon>
        <taxon>Enterobacterales</taxon>
        <taxon>Yersiniaceae</taxon>
        <taxon>Rahnella</taxon>
    </lineage>
</organism>
<dbReference type="EMBL" id="CP019063">
    <property type="protein sequence ID" value="AVF37628.1"/>
    <property type="molecule type" value="Genomic_DNA"/>
</dbReference>
<evidence type="ECO:0000256" key="3">
    <source>
        <dbReference type="ARBA" id="ARBA00022729"/>
    </source>
</evidence>